<feature type="domain" description="Smf/DprA SLOG" evidence="2">
    <location>
        <begin position="113"/>
        <end position="305"/>
    </location>
</feature>
<dbReference type="Gene3D" id="3.40.50.450">
    <property type="match status" value="1"/>
</dbReference>
<organism evidence="3 4">
    <name type="scientific">Corynebacterium lowii</name>
    <dbReference type="NCBI Taxonomy" id="1544413"/>
    <lineage>
        <taxon>Bacteria</taxon>
        <taxon>Bacillati</taxon>
        <taxon>Actinomycetota</taxon>
        <taxon>Actinomycetes</taxon>
        <taxon>Mycobacteriales</taxon>
        <taxon>Corynebacteriaceae</taxon>
        <taxon>Corynebacterium</taxon>
    </lineage>
</organism>
<dbReference type="STRING" id="1544413.Clow_00843"/>
<dbReference type="InterPro" id="IPR003488">
    <property type="entry name" value="DprA"/>
</dbReference>
<evidence type="ECO:0000313" key="4">
    <source>
        <dbReference type="Proteomes" id="UP000050488"/>
    </source>
</evidence>
<proteinExistence type="inferred from homology"/>
<dbReference type="OrthoDB" id="9785707at2"/>
<dbReference type="NCBIfam" id="TIGR00732">
    <property type="entry name" value="dprA"/>
    <property type="match status" value="1"/>
</dbReference>
<sequence length="394" mass="42572">MTFTQEELAFAYLSRVVEGPSREVQALLAEGREAPQIAEAIRARKRWVGDLLAHTATRYDWDRAQQDLEIAQAHRARLIYPGHEEWPTEQIEHAFGFARTGMSQHVRTYQSDAVAPHALWVRGGSLAQLCAQAVSVVGTRAQSRYGAQATAQLVRGLSQHRWTIVSGGALGIDAEAHQAALAAGGTTIAVLACGIDRVYPARHGRLFDSIAAAGAVVTEYPPEVPPQRHRFLTRNRLVAALSQGTVVVEAAWRSGALNTLSWAEGLGRVAMAVPGPITGTGSLGCHERIREGRAQMVTSADDIRALLSAVGAMDVEEQYELTYAPDSIQALSRNELRVFDALPDTGAAETQEIARSAGLSLPLTVHLLVDLSSKNLVILDGDQWRRVEGATDPT</sequence>
<dbReference type="Proteomes" id="UP000050488">
    <property type="component" value="Unassembled WGS sequence"/>
</dbReference>
<comment type="similarity">
    <text evidence="1">Belongs to the DprA/Smf family.</text>
</comment>
<evidence type="ECO:0000313" key="3">
    <source>
        <dbReference type="EMBL" id="KQB86635.1"/>
    </source>
</evidence>
<dbReference type="PANTHER" id="PTHR43022:SF1">
    <property type="entry name" value="PROTEIN SMF"/>
    <property type="match status" value="1"/>
</dbReference>
<dbReference type="PATRIC" id="fig|1544413.3.peg.845"/>
<dbReference type="RefSeq" id="WP_055176711.1">
    <property type="nucleotide sequence ID" value="NZ_JAUSQY010000001.1"/>
</dbReference>
<dbReference type="SUPFAM" id="SSF102405">
    <property type="entry name" value="MCP/YpsA-like"/>
    <property type="match status" value="1"/>
</dbReference>
<name>A0A0Q1E258_9CORY</name>
<reference evidence="3 4" key="1">
    <citation type="submission" date="2015-10" db="EMBL/GenBank/DDBJ databases">
        <title>Corynebacteirum lowii and Corynebacterium oculi species nova, derived from human clinical disease and and emended description of Corynebacterium mastiditis.</title>
        <authorList>
            <person name="Bernard K."/>
            <person name="Pacheco A.L."/>
            <person name="Mcdougall C."/>
            <person name="Burtx T."/>
            <person name="Weibe D."/>
            <person name="Tyler S."/>
            <person name="Olson A.B."/>
            <person name="Cnockaert M."/>
            <person name="Eguchi H."/>
            <person name="Kuwahara T."/>
            <person name="Nakayama-Imaohji H."/>
            <person name="Boudewijins M."/>
            <person name="Van Hoecke F."/>
            <person name="Bernier A.-M."/>
            <person name="Vandamme P."/>
        </authorList>
    </citation>
    <scope>NUCLEOTIDE SEQUENCE [LARGE SCALE GENOMIC DNA]</scope>
    <source>
        <strain evidence="3 4">NML 130206</strain>
    </source>
</reference>
<dbReference type="GO" id="GO:0009294">
    <property type="term" value="P:DNA-mediated transformation"/>
    <property type="evidence" value="ECO:0007669"/>
    <property type="project" value="InterPro"/>
</dbReference>
<gene>
    <name evidence="3" type="ORF">Clow_00843</name>
</gene>
<dbReference type="AlphaFoldDB" id="A0A0Q1E258"/>
<dbReference type="Pfam" id="PF02481">
    <property type="entry name" value="DNA_processg_A"/>
    <property type="match status" value="1"/>
</dbReference>
<evidence type="ECO:0000256" key="1">
    <source>
        <dbReference type="ARBA" id="ARBA00006525"/>
    </source>
</evidence>
<accession>A0A0Q1E258</accession>
<comment type="caution">
    <text evidence="3">The sequence shown here is derived from an EMBL/GenBank/DDBJ whole genome shotgun (WGS) entry which is preliminary data.</text>
</comment>
<dbReference type="EMBL" id="LKEV01000002">
    <property type="protein sequence ID" value="KQB86635.1"/>
    <property type="molecule type" value="Genomic_DNA"/>
</dbReference>
<keyword evidence="4" id="KW-1185">Reference proteome</keyword>
<protein>
    <recommendedName>
        <fullName evidence="2">Smf/DprA SLOG domain-containing protein</fullName>
    </recommendedName>
</protein>
<evidence type="ECO:0000259" key="2">
    <source>
        <dbReference type="Pfam" id="PF02481"/>
    </source>
</evidence>
<dbReference type="PANTHER" id="PTHR43022">
    <property type="entry name" value="PROTEIN SMF"/>
    <property type="match status" value="1"/>
</dbReference>
<dbReference type="InterPro" id="IPR057666">
    <property type="entry name" value="DrpA_SLOG"/>
</dbReference>